<accession>A0A8J6F9Z7</accession>
<protein>
    <submittedName>
        <fullName evidence="1">Uncharacterized protein</fullName>
    </submittedName>
</protein>
<reference evidence="1" key="1">
    <citation type="thesis" date="2020" institute="ProQuest LLC" country="789 East Eisenhower Parkway, Ann Arbor, MI, USA">
        <title>Comparative Genomics and Chromosome Evolution.</title>
        <authorList>
            <person name="Mudd A.B."/>
        </authorList>
    </citation>
    <scope>NUCLEOTIDE SEQUENCE</scope>
    <source>
        <strain evidence="1">HN-11 Male</strain>
        <tissue evidence="1">Kidney and liver</tissue>
    </source>
</reference>
<gene>
    <name evidence="1" type="ORF">GDO78_009481</name>
</gene>
<keyword evidence="2" id="KW-1185">Reference proteome</keyword>
<sequence length="88" mass="10175">MDYQYVSNPYRLLLCREKVVKNTHWGVFPIQNTIVFCANCPRKVLPAPCHIRYVIFRPFSDIFFPLRGASSRKLCGPNSAKILAQFLV</sequence>
<evidence type="ECO:0000313" key="1">
    <source>
        <dbReference type="EMBL" id="KAG9483583.1"/>
    </source>
</evidence>
<evidence type="ECO:0000313" key="2">
    <source>
        <dbReference type="Proteomes" id="UP000770717"/>
    </source>
</evidence>
<dbReference type="Proteomes" id="UP000770717">
    <property type="component" value="Unassembled WGS sequence"/>
</dbReference>
<comment type="caution">
    <text evidence="1">The sequence shown here is derived from an EMBL/GenBank/DDBJ whole genome shotgun (WGS) entry which is preliminary data.</text>
</comment>
<name>A0A8J6F9Z7_ELECQ</name>
<proteinExistence type="predicted"/>
<dbReference type="AlphaFoldDB" id="A0A8J6F9Z7"/>
<dbReference type="EMBL" id="WNTK01000005">
    <property type="protein sequence ID" value="KAG9483583.1"/>
    <property type="molecule type" value="Genomic_DNA"/>
</dbReference>
<organism evidence="1 2">
    <name type="scientific">Eleutherodactylus coqui</name>
    <name type="common">Puerto Rican coqui</name>
    <dbReference type="NCBI Taxonomy" id="57060"/>
    <lineage>
        <taxon>Eukaryota</taxon>
        <taxon>Metazoa</taxon>
        <taxon>Chordata</taxon>
        <taxon>Craniata</taxon>
        <taxon>Vertebrata</taxon>
        <taxon>Euteleostomi</taxon>
        <taxon>Amphibia</taxon>
        <taxon>Batrachia</taxon>
        <taxon>Anura</taxon>
        <taxon>Neobatrachia</taxon>
        <taxon>Hyloidea</taxon>
        <taxon>Eleutherodactylidae</taxon>
        <taxon>Eleutherodactylinae</taxon>
        <taxon>Eleutherodactylus</taxon>
        <taxon>Eleutherodactylus</taxon>
    </lineage>
</organism>